<comment type="caution">
    <text evidence="4">The sequence shown here is derived from an EMBL/GenBank/DDBJ whole genome shotgun (WGS) entry which is preliminary data.</text>
</comment>
<dbReference type="OrthoDB" id="3636760at2"/>
<organism evidence="4 5">
    <name type="scientific">Micromonospora pisi</name>
    <dbReference type="NCBI Taxonomy" id="589240"/>
    <lineage>
        <taxon>Bacteria</taxon>
        <taxon>Bacillati</taxon>
        <taxon>Actinomycetota</taxon>
        <taxon>Actinomycetes</taxon>
        <taxon>Micromonosporales</taxon>
        <taxon>Micromonosporaceae</taxon>
        <taxon>Micromonospora</taxon>
    </lineage>
</organism>
<sequence>MKVRALASTMGVGVAAALMLTAVAVPASADPVPATDYRQLAGVGSDTTQDVLNHLGKVVGGGSTIASWDARPPAGATTTIKTKASGPNGDCTQTRPNGSGAGRTALRNAQSSTNATYDCVDFARSSSYPNAVPQTTGLYTYIPFGVDAVTVAVNENSFLPSNITSIQAQRIYQCFDDDIAGEPVVPLLIQSGSGTRQFWLQKMGVAEQDIAAGFYPCLQDLGNTVQEHDGNVLAGHEEYLLPFSVGQWIAQGNTGQVVGGHAIDIANRRGPSKLLSMDAVAPRNVDGSLNINFPIRRDVYNVVPTADLVTGSLLSNTFAGPTSSVCNEDDVIKAYGFGFRTGSSSNLLELPCGSTLLKADS</sequence>
<feature type="signal peptide" evidence="2">
    <location>
        <begin position="1"/>
        <end position="29"/>
    </location>
</feature>
<dbReference type="Pfam" id="PF12849">
    <property type="entry name" value="PBP_like_2"/>
    <property type="match status" value="1"/>
</dbReference>
<protein>
    <recommendedName>
        <fullName evidence="3">PBP domain-containing protein</fullName>
    </recommendedName>
</protein>
<dbReference type="AlphaFoldDB" id="A0A495JNT4"/>
<evidence type="ECO:0000256" key="2">
    <source>
        <dbReference type="SAM" id="SignalP"/>
    </source>
</evidence>
<gene>
    <name evidence="4" type="ORF">BDK92_4055</name>
</gene>
<dbReference type="EMBL" id="RBKT01000001">
    <property type="protein sequence ID" value="RKR89699.1"/>
    <property type="molecule type" value="Genomic_DNA"/>
</dbReference>
<reference evidence="4 5" key="1">
    <citation type="submission" date="2018-10" db="EMBL/GenBank/DDBJ databases">
        <title>Sequencing the genomes of 1000 actinobacteria strains.</title>
        <authorList>
            <person name="Klenk H.-P."/>
        </authorList>
    </citation>
    <scope>NUCLEOTIDE SEQUENCE [LARGE SCALE GENOMIC DNA]</scope>
    <source>
        <strain evidence="4 5">DSM 45175</strain>
    </source>
</reference>
<feature type="chain" id="PRO_5019841806" description="PBP domain-containing protein" evidence="2">
    <location>
        <begin position="30"/>
        <end position="361"/>
    </location>
</feature>
<name>A0A495JNT4_9ACTN</name>
<evidence type="ECO:0000256" key="1">
    <source>
        <dbReference type="SAM" id="MobiDB-lite"/>
    </source>
</evidence>
<dbReference type="InterPro" id="IPR024370">
    <property type="entry name" value="PBP_domain"/>
</dbReference>
<keyword evidence="2" id="KW-0732">Signal</keyword>
<dbReference type="RefSeq" id="WP_147457063.1">
    <property type="nucleotide sequence ID" value="NZ_RBKT01000001.1"/>
</dbReference>
<proteinExistence type="predicted"/>
<keyword evidence="5" id="KW-1185">Reference proteome</keyword>
<feature type="domain" description="PBP" evidence="3">
    <location>
        <begin position="92"/>
        <end position="230"/>
    </location>
</feature>
<feature type="region of interest" description="Disordered" evidence="1">
    <location>
        <begin position="68"/>
        <end position="103"/>
    </location>
</feature>
<evidence type="ECO:0000313" key="5">
    <source>
        <dbReference type="Proteomes" id="UP000277671"/>
    </source>
</evidence>
<dbReference type="Proteomes" id="UP000277671">
    <property type="component" value="Unassembled WGS sequence"/>
</dbReference>
<evidence type="ECO:0000313" key="4">
    <source>
        <dbReference type="EMBL" id="RKR89699.1"/>
    </source>
</evidence>
<accession>A0A495JNT4</accession>
<evidence type="ECO:0000259" key="3">
    <source>
        <dbReference type="Pfam" id="PF12849"/>
    </source>
</evidence>
<dbReference type="SUPFAM" id="SSF53850">
    <property type="entry name" value="Periplasmic binding protein-like II"/>
    <property type="match status" value="1"/>
</dbReference>